<dbReference type="SMART" id="SM00754">
    <property type="entry name" value="CHRD"/>
    <property type="match status" value="1"/>
</dbReference>
<dbReference type="EMBL" id="VOAH01000007">
    <property type="protein sequence ID" value="TVP40424.1"/>
    <property type="molecule type" value="Genomic_DNA"/>
</dbReference>
<dbReference type="Pfam" id="PF07452">
    <property type="entry name" value="CHRD"/>
    <property type="match status" value="1"/>
</dbReference>
<proteinExistence type="predicted"/>
<gene>
    <name evidence="3" type="ORF">NARC_70001</name>
</gene>
<dbReference type="PROSITE" id="PS50933">
    <property type="entry name" value="CHRD"/>
    <property type="match status" value="1"/>
</dbReference>
<protein>
    <recommendedName>
        <fullName evidence="2">CHRD domain-containing protein</fullName>
    </recommendedName>
</protein>
<keyword evidence="1" id="KW-0812">Transmembrane</keyword>
<evidence type="ECO:0000313" key="3">
    <source>
        <dbReference type="EMBL" id="TVP40424.1"/>
    </source>
</evidence>
<accession>A0A557SUY4</accession>
<keyword evidence="1" id="KW-1133">Transmembrane helix</keyword>
<dbReference type="InterPro" id="IPR010895">
    <property type="entry name" value="CHRD"/>
</dbReference>
<name>A0A557SUY4_9ARCH</name>
<feature type="non-terminal residue" evidence="3">
    <location>
        <position position="223"/>
    </location>
</feature>
<evidence type="ECO:0000313" key="4">
    <source>
        <dbReference type="Proteomes" id="UP000315289"/>
    </source>
</evidence>
<reference evidence="3 4" key="1">
    <citation type="journal article" date="2019" name="Front. Microbiol.">
        <title>Ammonia Oxidation by the Arctic Terrestrial Thaumarchaeote Candidatus Nitrosocosmicus arcticus Is Stimulated by Increasing Temperatures.</title>
        <authorList>
            <person name="Alves R.J.E."/>
            <person name="Kerou M."/>
            <person name="Zappe A."/>
            <person name="Bittner R."/>
            <person name="Abby S.S."/>
            <person name="Schmidt H.A."/>
            <person name="Pfeifer K."/>
            <person name="Schleper C."/>
        </authorList>
    </citation>
    <scope>NUCLEOTIDE SEQUENCE [LARGE SCALE GENOMIC DNA]</scope>
    <source>
        <strain evidence="3 4">Kfb</strain>
    </source>
</reference>
<dbReference type="AlphaFoldDB" id="A0A557SUY4"/>
<keyword evidence="4" id="KW-1185">Reference proteome</keyword>
<evidence type="ECO:0000259" key="2">
    <source>
        <dbReference type="PROSITE" id="PS50933"/>
    </source>
</evidence>
<evidence type="ECO:0000256" key="1">
    <source>
        <dbReference type="SAM" id="Phobius"/>
    </source>
</evidence>
<organism evidence="3 4">
    <name type="scientific">Candidatus Nitrosocosmicus arcticus</name>
    <dbReference type="NCBI Taxonomy" id="2035267"/>
    <lineage>
        <taxon>Archaea</taxon>
        <taxon>Nitrososphaerota</taxon>
        <taxon>Nitrososphaeria</taxon>
        <taxon>Nitrososphaerales</taxon>
        <taxon>Nitrososphaeraceae</taxon>
        <taxon>Candidatus Nitrosocosmicus</taxon>
    </lineage>
</organism>
<sequence>MHIWVQFGNVVIYYVTNKSSMRTKNSIIVFFTIAVVLGSVAALSSFSNTIVVFAKHEQVANLSGQEEVPPVDNQATGMAEFTPVMPNNETVDFDVNATNIQGVTQGHIHSGAIGENGPVVVTLFNFTSAQNEVSENGTITADMLEGEMQGMTIADLITAMKDGNTYVNFHTEQNPNGEIRGQIMGIAMYNMSMGMNNMSMPMDSMNNMSMGMNNMSMPMDSMN</sequence>
<comment type="caution">
    <text evidence="3">The sequence shown here is derived from an EMBL/GenBank/DDBJ whole genome shotgun (WGS) entry which is preliminary data.</text>
</comment>
<feature type="domain" description="CHRD" evidence="2">
    <location>
        <begin position="54"/>
        <end position="188"/>
    </location>
</feature>
<dbReference type="Proteomes" id="UP000315289">
    <property type="component" value="Unassembled WGS sequence"/>
</dbReference>
<feature type="transmembrane region" description="Helical" evidence="1">
    <location>
        <begin position="27"/>
        <end position="46"/>
    </location>
</feature>
<keyword evidence="1" id="KW-0472">Membrane</keyword>